<accession>A0A8J3BWC7</accession>
<dbReference type="Proteomes" id="UP000656042">
    <property type="component" value="Unassembled WGS sequence"/>
</dbReference>
<organism evidence="1 2">
    <name type="scientific">Mangrovihabitans endophyticus</name>
    <dbReference type="NCBI Taxonomy" id="1751298"/>
    <lineage>
        <taxon>Bacteria</taxon>
        <taxon>Bacillati</taxon>
        <taxon>Actinomycetota</taxon>
        <taxon>Actinomycetes</taxon>
        <taxon>Micromonosporales</taxon>
        <taxon>Micromonosporaceae</taxon>
        <taxon>Mangrovihabitans</taxon>
    </lineage>
</organism>
<dbReference type="EMBL" id="BMMX01000001">
    <property type="protein sequence ID" value="GGK76409.1"/>
    <property type="molecule type" value="Genomic_DNA"/>
</dbReference>
<evidence type="ECO:0000313" key="1">
    <source>
        <dbReference type="EMBL" id="GGK76409.1"/>
    </source>
</evidence>
<comment type="caution">
    <text evidence="1">The sequence shown here is derived from an EMBL/GenBank/DDBJ whole genome shotgun (WGS) entry which is preliminary data.</text>
</comment>
<protein>
    <submittedName>
        <fullName evidence="1">Uncharacterized protein</fullName>
    </submittedName>
</protein>
<keyword evidence="2" id="KW-1185">Reference proteome</keyword>
<reference evidence="1" key="1">
    <citation type="journal article" date="2014" name="Int. J. Syst. Evol. Microbiol.">
        <title>Complete genome sequence of Corynebacterium casei LMG S-19264T (=DSM 44701T), isolated from a smear-ripened cheese.</title>
        <authorList>
            <consortium name="US DOE Joint Genome Institute (JGI-PGF)"/>
            <person name="Walter F."/>
            <person name="Albersmeier A."/>
            <person name="Kalinowski J."/>
            <person name="Ruckert C."/>
        </authorList>
    </citation>
    <scope>NUCLEOTIDE SEQUENCE</scope>
    <source>
        <strain evidence="1">CGMCC 4.7299</strain>
    </source>
</reference>
<dbReference type="RefSeq" id="WP_189077598.1">
    <property type="nucleotide sequence ID" value="NZ_BMMX01000001.1"/>
</dbReference>
<sequence length="86" mass="9323">MAVITGTVECVQIADDSGFTRIRDTTTGTAETLILWFAPVTVTEFTRVMQSMWVSLLREAMGNGLRVTAFHPDDSAFVGSLALEPA</sequence>
<name>A0A8J3BWC7_9ACTN</name>
<proteinExistence type="predicted"/>
<dbReference type="AlphaFoldDB" id="A0A8J3BWC7"/>
<gene>
    <name evidence="1" type="ORF">GCM10012284_07930</name>
</gene>
<reference evidence="1" key="2">
    <citation type="submission" date="2020-09" db="EMBL/GenBank/DDBJ databases">
        <authorList>
            <person name="Sun Q."/>
            <person name="Zhou Y."/>
        </authorList>
    </citation>
    <scope>NUCLEOTIDE SEQUENCE</scope>
    <source>
        <strain evidence="1">CGMCC 4.7299</strain>
    </source>
</reference>
<evidence type="ECO:0000313" key="2">
    <source>
        <dbReference type="Proteomes" id="UP000656042"/>
    </source>
</evidence>